<protein>
    <submittedName>
        <fullName evidence="1">Tripartite tricarboxylate transporter TctB family protein</fullName>
    </submittedName>
</protein>
<organism evidence="1 2">
    <name type="scientific">Antarcticirhabdus aurantiaca</name>
    <dbReference type="NCBI Taxonomy" id="2606717"/>
    <lineage>
        <taxon>Bacteria</taxon>
        <taxon>Pseudomonadati</taxon>
        <taxon>Pseudomonadota</taxon>
        <taxon>Alphaproteobacteria</taxon>
        <taxon>Hyphomicrobiales</taxon>
        <taxon>Aurantimonadaceae</taxon>
        <taxon>Antarcticirhabdus</taxon>
    </lineage>
</organism>
<name>A0ACD4NMP7_9HYPH</name>
<evidence type="ECO:0000313" key="2">
    <source>
        <dbReference type="Proteomes" id="UP001163223"/>
    </source>
</evidence>
<dbReference type="Proteomes" id="UP001163223">
    <property type="component" value="Chromosome"/>
</dbReference>
<sequence>MLSLHRRTAELVTALVLLGLVAFLMLEAAKLPPSPVRGYPGAAFFPMLALGGTGLFILVWIAMVAFRPRSQAAAAMTADGDEPKDGPRFTFELRDYLVTIGATLAFVYGMNLVGFEIAAFLVLAALLWTRMSSPAVALATAALTMLALYGTFVLLLNVSMPLLFLPRFLQF</sequence>
<dbReference type="EMBL" id="CP113520">
    <property type="protein sequence ID" value="WAJ28195.1"/>
    <property type="molecule type" value="Genomic_DNA"/>
</dbReference>
<reference evidence="1" key="1">
    <citation type="submission" date="2022-11" db="EMBL/GenBank/DDBJ databases">
        <title>beta-Carotene-producing bacterium, Jeongeuplla avenae sp. nov., alleviates the salt stress of Arabidopsis seedlings.</title>
        <authorList>
            <person name="Jiang L."/>
            <person name="Lee J."/>
        </authorList>
    </citation>
    <scope>NUCLEOTIDE SEQUENCE</scope>
    <source>
        <strain evidence="1">DY_R2A_6</strain>
    </source>
</reference>
<accession>A0ACD4NMP7</accession>
<evidence type="ECO:0000313" key="1">
    <source>
        <dbReference type="EMBL" id="WAJ28195.1"/>
    </source>
</evidence>
<keyword evidence="2" id="KW-1185">Reference proteome</keyword>
<proteinExistence type="predicted"/>
<gene>
    <name evidence="1" type="ORF">OXU80_25790</name>
</gene>